<evidence type="ECO:0000313" key="7">
    <source>
        <dbReference type="EMBL" id="PKU66640.1"/>
    </source>
</evidence>
<dbReference type="EMBL" id="KZ503255">
    <property type="protein sequence ID" value="PKU66640.1"/>
    <property type="molecule type" value="Genomic_DNA"/>
</dbReference>
<feature type="transmembrane region" description="Helical" evidence="6">
    <location>
        <begin position="57"/>
        <end position="76"/>
    </location>
</feature>
<evidence type="ECO:0000256" key="3">
    <source>
        <dbReference type="ARBA" id="ARBA00022692"/>
    </source>
</evidence>
<evidence type="ECO:0000256" key="1">
    <source>
        <dbReference type="ARBA" id="ARBA00004141"/>
    </source>
</evidence>
<feature type="transmembrane region" description="Helical" evidence="6">
    <location>
        <begin position="271"/>
        <end position="293"/>
    </location>
</feature>
<name>A0A2I0VT95_9ASPA</name>
<reference evidence="7 8" key="1">
    <citation type="journal article" date="2016" name="Sci. Rep.">
        <title>The Dendrobium catenatum Lindl. genome sequence provides insights into polysaccharide synthase, floral development and adaptive evolution.</title>
        <authorList>
            <person name="Zhang G.Q."/>
            <person name="Xu Q."/>
            <person name="Bian C."/>
            <person name="Tsai W.C."/>
            <person name="Yeh C.M."/>
            <person name="Liu K.W."/>
            <person name="Yoshida K."/>
            <person name="Zhang L.S."/>
            <person name="Chang S.B."/>
            <person name="Chen F."/>
            <person name="Shi Y."/>
            <person name="Su Y.Y."/>
            <person name="Zhang Y.Q."/>
            <person name="Chen L.J."/>
            <person name="Yin Y."/>
            <person name="Lin M."/>
            <person name="Huang H."/>
            <person name="Deng H."/>
            <person name="Wang Z.W."/>
            <person name="Zhu S.L."/>
            <person name="Zhao X."/>
            <person name="Deng C."/>
            <person name="Niu S.C."/>
            <person name="Huang J."/>
            <person name="Wang M."/>
            <person name="Liu G.H."/>
            <person name="Yang H.J."/>
            <person name="Xiao X.J."/>
            <person name="Hsiao Y.Y."/>
            <person name="Wu W.L."/>
            <person name="Chen Y.Y."/>
            <person name="Mitsuda N."/>
            <person name="Ohme-Takagi M."/>
            <person name="Luo Y.B."/>
            <person name="Van de Peer Y."/>
            <person name="Liu Z.J."/>
        </authorList>
    </citation>
    <scope>NUCLEOTIDE SEQUENCE [LARGE SCALE GENOMIC DNA]</scope>
    <source>
        <tissue evidence="7">The whole plant</tissue>
    </source>
</reference>
<accession>A0A2I0VT95</accession>
<dbReference type="STRING" id="906689.A0A2I0VT95"/>
<comment type="subcellular location">
    <subcellularLocation>
        <location evidence="1">Membrane</location>
        <topology evidence="1">Multi-pass membrane protein</topology>
    </subcellularLocation>
</comment>
<evidence type="ECO:0000313" key="8">
    <source>
        <dbReference type="Proteomes" id="UP000233837"/>
    </source>
</evidence>
<proteinExistence type="inferred from homology"/>
<organism evidence="7 8">
    <name type="scientific">Dendrobium catenatum</name>
    <dbReference type="NCBI Taxonomy" id="906689"/>
    <lineage>
        <taxon>Eukaryota</taxon>
        <taxon>Viridiplantae</taxon>
        <taxon>Streptophyta</taxon>
        <taxon>Embryophyta</taxon>
        <taxon>Tracheophyta</taxon>
        <taxon>Spermatophyta</taxon>
        <taxon>Magnoliopsida</taxon>
        <taxon>Liliopsida</taxon>
        <taxon>Asparagales</taxon>
        <taxon>Orchidaceae</taxon>
        <taxon>Epidendroideae</taxon>
        <taxon>Malaxideae</taxon>
        <taxon>Dendrobiinae</taxon>
        <taxon>Dendrobium</taxon>
    </lineage>
</organism>
<dbReference type="InterPro" id="IPR006043">
    <property type="entry name" value="NCS2"/>
</dbReference>
<dbReference type="AlphaFoldDB" id="A0A2I0VT95"/>
<feature type="transmembrane region" description="Helical" evidence="6">
    <location>
        <begin position="112"/>
        <end position="128"/>
    </location>
</feature>
<keyword evidence="3 6" id="KW-0812">Transmembrane</keyword>
<keyword evidence="5 6" id="KW-0472">Membrane</keyword>
<evidence type="ECO:0000256" key="4">
    <source>
        <dbReference type="ARBA" id="ARBA00022989"/>
    </source>
</evidence>
<feature type="transmembrane region" description="Helical" evidence="6">
    <location>
        <begin position="176"/>
        <end position="195"/>
    </location>
</feature>
<keyword evidence="4 6" id="KW-1133">Transmembrane helix</keyword>
<sequence length="325" mass="35743">MRRGGRGLMVVSQGEGKGMYGGCRRRKIDALDSLLDLNGERKEGGRVLKVQTVLLAFQHYIVVLGTIVMISSIVVPQMGGSHGDKARVIQTSLFMSGINTLLQTFIGTRLPTVMSASFAYLIPVTSIIKDFSFRTFEDERQRFVHTMRAIQGALIVSSFVNIIIGYSKAWGNFSKFFSPIVIVPTVCLVGLGLFEQGFPQYMKHINERSYFLFERFALLACIAIIWAFAAILTVGGAYNNVSEKTKQHCRTDRSYLLSSAPWIKIPYPFQWGAPIFVASHVFGMMGAALVALFESTGAHYGASRLAGATPPPAHVLSRSIGLQVC</sequence>
<feature type="transmembrane region" description="Helical" evidence="6">
    <location>
        <begin position="216"/>
        <end position="238"/>
    </location>
</feature>
<reference evidence="7 8" key="2">
    <citation type="journal article" date="2017" name="Nature">
        <title>The Apostasia genome and the evolution of orchids.</title>
        <authorList>
            <person name="Zhang G.Q."/>
            <person name="Liu K.W."/>
            <person name="Li Z."/>
            <person name="Lohaus R."/>
            <person name="Hsiao Y.Y."/>
            <person name="Niu S.C."/>
            <person name="Wang J.Y."/>
            <person name="Lin Y.C."/>
            <person name="Xu Q."/>
            <person name="Chen L.J."/>
            <person name="Yoshida K."/>
            <person name="Fujiwara S."/>
            <person name="Wang Z.W."/>
            <person name="Zhang Y.Q."/>
            <person name="Mitsuda N."/>
            <person name="Wang M."/>
            <person name="Liu G.H."/>
            <person name="Pecoraro L."/>
            <person name="Huang H.X."/>
            <person name="Xiao X.J."/>
            <person name="Lin M."/>
            <person name="Wu X.Y."/>
            <person name="Wu W.L."/>
            <person name="Chen Y.Y."/>
            <person name="Chang S.B."/>
            <person name="Sakamoto S."/>
            <person name="Ohme-Takagi M."/>
            <person name="Yagi M."/>
            <person name="Zeng S.J."/>
            <person name="Shen C.Y."/>
            <person name="Yeh C.M."/>
            <person name="Luo Y.B."/>
            <person name="Tsai W.C."/>
            <person name="Van de Peer Y."/>
            <person name="Liu Z.J."/>
        </authorList>
    </citation>
    <scope>NUCLEOTIDE SEQUENCE [LARGE SCALE GENOMIC DNA]</scope>
    <source>
        <tissue evidence="7">The whole plant</tissue>
    </source>
</reference>
<dbReference type="Pfam" id="PF00860">
    <property type="entry name" value="Xan_ur_permease"/>
    <property type="match status" value="2"/>
</dbReference>
<evidence type="ECO:0000256" key="5">
    <source>
        <dbReference type="ARBA" id="ARBA00023136"/>
    </source>
</evidence>
<feature type="transmembrane region" description="Helical" evidence="6">
    <location>
        <begin position="149"/>
        <end position="170"/>
    </location>
</feature>
<dbReference type="GO" id="GO:0016020">
    <property type="term" value="C:membrane"/>
    <property type="evidence" value="ECO:0007669"/>
    <property type="project" value="UniProtKB-SubCell"/>
</dbReference>
<evidence type="ECO:0000256" key="2">
    <source>
        <dbReference type="ARBA" id="ARBA00008821"/>
    </source>
</evidence>
<dbReference type="GO" id="GO:0022857">
    <property type="term" value="F:transmembrane transporter activity"/>
    <property type="evidence" value="ECO:0007669"/>
    <property type="project" value="InterPro"/>
</dbReference>
<dbReference type="PANTHER" id="PTHR11119">
    <property type="entry name" value="XANTHINE-URACIL / VITAMIN C PERMEASE FAMILY MEMBER"/>
    <property type="match status" value="1"/>
</dbReference>
<keyword evidence="8" id="KW-1185">Reference proteome</keyword>
<comment type="similarity">
    <text evidence="2">Belongs to the nucleobase:cation symporter-2 (NCS2) (TC 2.A.40) family.</text>
</comment>
<gene>
    <name evidence="7" type="primary">NAT3</name>
    <name evidence="7" type="ORF">MA16_Dca022396</name>
</gene>
<evidence type="ECO:0000256" key="6">
    <source>
        <dbReference type="SAM" id="Phobius"/>
    </source>
</evidence>
<protein>
    <submittedName>
        <fullName evidence="7">Nucleobase-ascorbate transporter 3</fullName>
    </submittedName>
</protein>
<dbReference type="Proteomes" id="UP000233837">
    <property type="component" value="Unassembled WGS sequence"/>
</dbReference>